<organism evidence="3 4">
    <name type="scientific">Meloidogyne enterolobii</name>
    <name type="common">Root-knot nematode worm</name>
    <name type="synonym">Meloidogyne mayaguensis</name>
    <dbReference type="NCBI Taxonomy" id="390850"/>
    <lineage>
        <taxon>Eukaryota</taxon>
        <taxon>Metazoa</taxon>
        <taxon>Ecdysozoa</taxon>
        <taxon>Nematoda</taxon>
        <taxon>Chromadorea</taxon>
        <taxon>Rhabditida</taxon>
        <taxon>Tylenchina</taxon>
        <taxon>Tylenchomorpha</taxon>
        <taxon>Tylenchoidea</taxon>
        <taxon>Meloidogynidae</taxon>
        <taxon>Meloidogyninae</taxon>
        <taxon>Meloidogyne</taxon>
    </lineage>
</organism>
<dbReference type="EMBL" id="CAJEWN010001101">
    <property type="protein sequence ID" value="CAD2194313.1"/>
    <property type="molecule type" value="Genomic_DNA"/>
</dbReference>
<protein>
    <recommendedName>
        <fullName evidence="2">BTB domain-containing protein</fullName>
    </recommendedName>
</protein>
<reference evidence="3 4" key="1">
    <citation type="submission" date="2020-08" db="EMBL/GenBank/DDBJ databases">
        <authorList>
            <person name="Koutsovoulos G."/>
            <person name="Danchin GJ E."/>
        </authorList>
    </citation>
    <scope>NUCLEOTIDE SEQUENCE [LARGE SCALE GENOMIC DNA]</scope>
</reference>
<gene>
    <name evidence="3" type="ORF">MENT_LOCUS47320</name>
</gene>
<evidence type="ECO:0000259" key="2">
    <source>
        <dbReference type="PROSITE" id="PS50097"/>
    </source>
</evidence>
<sequence length="209" mass="22960">MRRTTSGGAFPYDQQDSENKDSFNASSEPNPLTRRLNDFRLQEIGCDVAFVVGEEMEKLKAHKLVLGASSPVFLAMFYGPLASDSSPTSLRIINPAVNVENLIGKQQESTSGAISISNLQHNQPKTAHIVGAEEEEYEDEEYEDEEYEEEPDNLSNESSLTSSLEGEHHLRGVNDIKTFPTVGVVGTTHNPGVDEGGNLIHRNVHSGKF</sequence>
<dbReference type="Proteomes" id="UP000580250">
    <property type="component" value="Unassembled WGS sequence"/>
</dbReference>
<evidence type="ECO:0000313" key="3">
    <source>
        <dbReference type="EMBL" id="CAD2194313.1"/>
    </source>
</evidence>
<feature type="compositionally biased region" description="Acidic residues" evidence="1">
    <location>
        <begin position="132"/>
        <end position="152"/>
    </location>
</feature>
<comment type="caution">
    <text evidence="3">The sequence shown here is derived from an EMBL/GenBank/DDBJ whole genome shotgun (WGS) entry which is preliminary data.</text>
</comment>
<dbReference type="InterPro" id="IPR000210">
    <property type="entry name" value="BTB/POZ_dom"/>
</dbReference>
<dbReference type="InterPro" id="IPR011333">
    <property type="entry name" value="SKP1/BTB/POZ_sf"/>
</dbReference>
<dbReference type="InterPro" id="IPR051481">
    <property type="entry name" value="BTB-POZ/Galectin-3-binding"/>
</dbReference>
<feature type="compositionally biased region" description="Low complexity" evidence="1">
    <location>
        <begin position="153"/>
        <end position="164"/>
    </location>
</feature>
<feature type="region of interest" description="Disordered" evidence="1">
    <location>
        <begin position="126"/>
        <end position="165"/>
    </location>
</feature>
<dbReference type="CDD" id="cd18186">
    <property type="entry name" value="BTB_POZ_ZBTB_KLHL-like"/>
    <property type="match status" value="1"/>
</dbReference>
<dbReference type="SUPFAM" id="SSF54695">
    <property type="entry name" value="POZ domain"/>
    <property type="match status" value="1"/>
</dbReference>
<proteinExistence type="predicted"/>
<dbReference type="AlphaFoldDB" id="A0A6V7X513"/>
<dbReference type="PROSITE" id="PS50097">
    <property type="entry name" value="BTB"/>
    <property type="match status" value="1"/>
</dbReference>
<dbReference type="Pfam" id="PF00651">
    <property type="entry name" value="BTB"/>
    <property type="match status" value="1"/>
</dbReference>
<dbReference type="OrthoDB" id="6049320at2759"/>
<accession>A0A6V7X513</accession>
<dbReference type="PANTHER" id="PTHR24410:SF23">
    <property type="entry name" value="BTB DOMAIN-CONTAINING PROTEIN-RELATED"/>
    <property type="match status" value="1"/>
</dbReference>
<feature type="region of interest" description="Disordered" evidence="1">
    <location>
        <begin position="1"/>
        <end position="32"/>
    </location>
</feature>
<feature type="domain" description="BTB" evidence="2">
    <location>
        <begin position="46"/>
        <end position="118"/>
    </location>
</feature>
<dbReference type="Gene3D" id="3.30.710.10">
    <property type="entry name" value="Potassium Channel Kv1.1, Chain A"/>
    <property type="match status" value="1"/>
</dbReference>
<evidence type="ECO:0000256" key="1">
    <source>
        <dbReference type="SAM" id="MobiDB-lite"/>
    </source>
</evidence>
<dbReference type="PANTHER" id="PTHR24410">
    <property type="entry name" value="HL07962P-RELATED"/>
    <property type="match status" value="1"/>
</dbReference>
<name>A0A6V7X513_MELEN</name>
<evidence type="ECO:0000313" key="4">
    <source>
        <dbReference type="Proteomes" id="UP000580250"/>
    </source>
</evidence>